<feature type="domain" description="Glycosyltransferase family 28 N-terminal" evidence="1">
    <location>
        <begin position="3"/>
        <end position="131"/>
    </location>
</feature>
<evidence type="ECO:0000259" key="1">
    <source>
        <dbReference type="Pfam" id="PF03033"/>
    </source>
</evidence>
<dbReference type="InterPro" id="IPR004276">
    <property type="entry name" value="GlycoTrans_28_N"/>
</dbReference>
<dbReference type="Pfam" id="PF06722">
    <property type="entry name" value="EryCIII-like_C"/>
    <property type="match status" value="1"/>
</dbReference>
<dbReference type="RefSeq" id="WP_168911632.1">
    <property type="nucleotide sequence ID" value="NZ_JABACI010000001.1"/>
</dbReference>
<accession>A0ABX1K9K5</accession>
<proteinExistence type="predicted"/>
<sequence length="425" mass="45467">MKVLIFTFGTRGDVEPYAALADRLALEGHDAVLAAPEAYRGVASPAVAFDPIATEMDGVMRAAMAGLSGPTQALTMARRMSAAMRVSLDEQWAVAQRVEPTVIVSHPKALAGLHIAERQNVPFVASLPLPFLTPTAAFPVPFLSRSLGGALNRFTYQFNRFTAVAYGGMINRFRRECLGLGRMSRLSDYLHGLDGAPVPVLYPFSRHVVPVPPDYPATAHVTGYWFREREEAWRPPAELEAFVASDRPAIYVGFGSMGFGAKAAERGRVVLDAAREAGVRAVVATGWGALDAESSEDVMVVDHVPHDWLFPRVSAVVHHGGSGTTAAGLRAGRPTLICPVLGDQPFWGRRVHELGAGPQPLPLRRANVPHLAARIRDLIGDPAYARSSERIAEGIAPEDGPGRAVAALEQIEAASSVPRRAAGSA</sequence>
<dbReference type="InterPro" id="IPR010610">
    <property type="entry name" value="EryCIII-like_C"/>
</dbReference>
<comment type="caution">
    <text evidence="3">The sequence shown here is derived from an EMBL/GenBank/DDBJ whole genome shotgun (WGS) entry which is preliminary data.</text>
</comment>
<evidence type="ECO:0000313" key="4">
    <source>
        <dbReference type="Proteomes" id="UP001429745"/>
    </source>
</evidence>
<dbReference type="InterPro" id="IPR050426">
    <property type="entry name" value="Glycosyltransferase_28"/>
</dbReference>
<dbReference type="Pfam" id="PF03033">
    <property type="entry name" value="Glyco_transf_28"/>
    <property type="match status" value="1"/>
</dbReference>
<evidence type="ECO:0000313" key="3">
    <source>
        <dbReference type="EMBL" id="NLP83197.1"/>
    </source>
</evidence>
<dbReference type="Proteomes" id="UP001429745">
    <property type="component" value="Unassembled WGS sequence"/>
</dbReference>
<dbReference type="Gene3D" id="3.40.50.2000">
    <property type="entry name" value="Glycogen Phosphorylase B"/>
    <property type="match status" value="2"/>
</dbReference>
<dbReference type="PANTHER" id="PTHR48050">
    <property type="entry name" value="STEROL 3-BETA-GLUCOSYLTRANSFERASE"/>
    <property type="match status" value="1"/>
</dbReference>
<evidence type="ECO:0000259" key="2">
    <source>
        <dbReference type="Pfam" id="PF06722"/>
    </source>
</evidence>
<dbReference type="InterPro" id="IPR002213">
    <property type="entry name" value="UDP_glucos_trans"/>
</dbReference>
<gene>
    <name evidence="3" type="ORF">HF576_05010</name>
</gene>
<dbReference type="SUPFAM" id="SSF53756">
    <property type="entry name" value="UDP-Glycosyltransferase/glycogen phosphorylase"/>
    <property type="match status" value="1"/>
</dbReference>
<dbReference type="PANTHER" id="PTHR48050:SF13">
    <property type="entry name" value="STEROL 3-BETA-GLUCOSYLTRANSFERASE UGT80A2"/>
    <property type="match status" value="1"/>
</dbReference>
<organism evidence="3 4">
    <name type="scientific">Microbacterium salsuginis</name>
    <dbReference type="NCBI Taxonomy" id="2722803"/>
    <lineage>
        <taxon>Bacteria</taxon>
        <taxon>Bacillati</taxon>
        <taxon>Actinomycetota</taxon>
        <taxon>Actinomycetes</taxon>
        <taxon>Micrococcales</taxon>
        <taxon>Microbacteriaceae</taxon>
        <taxon>Microbacterium</taxon>
    </lineage>
</organism>
<protein>
    <submittedName>
        <fullName evidence="3">Glycosyltransferase family 1 protein</fullName>
    </submittedName>
</protein>
<feature type="domain" description="Erythromycin biosynthesis protein CIII-like C-terminal" evidence="2">
    <location>
        <begin position="296"/>
        <end position="409"/>
    </location>
</feature>
<dbReference type="EMBL" id="JABACI010000001">
    <property type="protein sequence ID" value="NLP83197.1"/>
    <property type="molecule type" value="Genomic_DNA"/>
</dbReference>
<dbReference type="CDD" id="cd03784">
    <property type="entry name" value="GT1_Gtf-like"/>
    <property type="match status" value="1"/>
</dbReference>
<reference evidence="3 4" key="1">
    <citation type="submission" date="2020-04" db="EMBL/GenBank/DDBJ databases">
        <title>CFH 90308 Microbacterium sp.</title>
        <authorList>
            <person name="Nie G."/>
            <person name="Ming H."/>
            <person name="Xia T."/>
        </authorList>
    </citation>
    <scope>NUCLEOTIDE SEQUENCE [LARGE SCALE GENOMIC DNA]</scope>
    <source>
        <strain evidence="3 4">CFH 90308</strain>
    </source>
</reference>
<name>A0ABX1K9K5_9MICO</name>
<keyword evidence="4" id="KW-1185">Reference proteome</keyword>